<dbReference type="InterPro" id="IPR036282">
    <property type="entry name" value="Glutathione-S-Trfase_C_sf"/>
</dbReference>
<dbReference type="InterPro" id="IPR036249">
    <property type="entry name" value="Thioredoxin-like_sf"/>
</dbReference>
<proteinExistence type="inferred from homology"/>
<dbReference type="Proteomes" id="UP000053611">
    <property type="component" value="Unassembled WGS sequence"/>
</dbReference>
<dbReference type="PANTHER" id="PTHR44051">
    <property type="entry name" value="GLUTATHIONE S-TRANSFERASE-RELATED"/>
    <property type="match status" value="1"/>
</dbReference>
<keyword evidence="4" id="KW-1185">Reference proteome</keyword>
<dbReference type="AlphaFoldDB" id="A0A0J0XM93"/>
<dbReference type="SUPFAM" id="SSF52833">
    <property type="entry name" value="Thioredoxin-like"/>
    <property type="match status" value="1"/>
</dbReference>
<dbReference type="Gene3D" id="1.20.1050.10">
    <property type="match status" value="1"/>
</dbReference>
<dbReference type="InterPro" id="IPR004045">
    <property type="entry name" value="Glutathione_S-Trfase_N"/>
</dbReference>
<reference evidence="3 4" key="1">
    <citation type="submission" date="2015-03" db="EMBL/GenBank/DDBJ databases">
        <title>Genomics and transcriptomics of the oil-accumulating basidiomycete yeast T. oleaginosus allow insights into substrate utilization and the diverse evolutionary trajectories of mating systems in fungi.</title>
        <authorList>
            <consortium name="DOE Joint Genome Institute"/>
            <person name="Kourist R."/>
            <person name="Kracht O."/>
            <person name="Bracharz F."/>
            <person name="Lipzen A."/>
            <person name="Nolan M."/>
            <person name="Ohm R."/>
            <person name="Grigoriev I."/>
            <person name="Sun S."/>
            <person name="Heitman J."/>
            <person name="Bruck T."/>
            <person name="Nowrousian M."/>
        </authorList>
    </citation>
    <scope>NUCLEOTIDE SEQUENCE [LARGE SCALE GENOMIC DNA]</scope>
    <source>
        <strain evidence="3 4">IBC0246</strain>
    </source>
</reference>
<dbReference type="PANTHER" id="PTHR44051:SF9">
    <property type="entry name" value="GLUTATHIONE S-TRANSFERASE 1"/>
    <property type="match status" value="1"/>
</dbReference>
<feature type="domain" description="GST N-terminal" evidence="2">
    <location>
        <begin position="17"/>
        <end position="83"/>
    </location>
</feature>
<gene>
    <name evidence="3" type="ORF">CC85DRAFT_328313</name>
</gene>
<name>A0A0J0XM93_9TREE</name>
<dbReference type="Gene3D" id="3.40.30.10">
    <property type="entry name" value="Glutaredoxin"/>
    <property type="match status" value="1"/>
</dbReference>
<accession>A0A0J0XM93</accession>
<comment type="similarity">
    <text evidence="1">Belongs to the GST superfamily.</text>
</comment>
<dbReference type="GeneID" id="28987286"/>
<organism evidence="3 4">
    <name type="scientific">Cutaneotrichosporon oleaginosum</name>
    <dbReference type="NCBI Taxonomy" id="879819"/>
    <lineage>
        <taxon>Eukaryota</taxon>
        <taxon>Fungi</taxon>
        <taxon>Dikarya</taxon>
        <taxon>Basidiomycota</taxon>
        <taxon>Agaricomycotina</taxon>
        <taxon>Tremellomycetes</taxon>
        <taxon>Trichosporonales</taxon>
        <taxon>Trichosporonaceae</taxon>
        <taxon>Cutaneotrichosporon</taxon>
    </lineage>
</organism>
<dbReference type="EMBL" id="KQ087207">
    <property type="protein sequence ID" value="KLT42246.1"/>
    <property type="molecule type" value="Genomic_DNA"/>
</dbReference>
<protein>
    <recommendedName>
        <fullName evidence="2">GST N-terminal domain-containing protein</fullName>
    </recommendedName>
</protein>
<evidence type="ECO:0000256" key="1">
    <source>
        <dbReference type="ARBA" id="ARBA00007409"/>
    </source>
</evidence>
<evidence type="ECO:0000313" key="3">
    <source>
        <dbReference type="EMBL" id="KLT42246.1"/>
    </source>
</evidence>
<sequence length="231" mass="25625">MTPSITVHFLTLPGTRVDRIFWVLEELGIEYGTRCHVPGKGGIPQSLKDVTKLGKSPVIEIDGRIASETGSIIHNLLAAHPAPGIESSPSNDSYFWSHFSEGTMMLHLQPSRVLGMMDGAMDRRLSKEGAAGAHALYKLFNDNWVTRNVQAQLDFVEDFLSRNENFSGSDKLGEGDFMMAYPLNTLAYGMRAGDFKIGPASKKWLDRMRARPAWSRGLKRMAEAQKAQAKL</sequence>
<evidence type="ECO:0000259" key="2">
    <source>
        <dbReference type="Pfam" id="PF13417"/>
    </source>
</evidence>
<dbReference type="OrthoDB" id="2098326at2759"/>
<dbReference type="SUPFAM" id="SSF47616">
    <property type="entry name" value="GST C-terminal domain-like"/>
    <property type="match status" value="1"/>
</dbReference>
<dbReference type="STRING" id="879819.A0A0J0XM93"/>
<dbReference type="RefSeq" id="XP_018278737.1">
    <property type="nucleotide sequence ID" value="XM_018426683.1"/>
</dbReference>
<evidence type="ECO:0000313" key="4">
    <source>
        <dbReference type="Proteomes" id="UP000053611"/>
    </source>
</evidence>
<dbReference type="Pfam" id="PF13417">
    <property type="entry name" value="GST_N_3"/>
    <property type="match status" value="1"/>
</dbReference>